<evidence type="ECO:0008006" key="3">
    <source>
        <dbReference type="Google" id="ProtNLM"/>
    </source>
</evidence>
<name>A0ABS9KN32_9BACT</name>
<sequence>MKQLKKMILVLSYCLVVNLLYAQSYNLDTIKANLYKVNKVFDSSRYLGFDLKLISDTDTLFGKFEHEEVYANYIINNKNIYYKMGDVEYVQTDSFVFNIAASEKMLMMTKDPIASNASLFPLKEFVDSTIKNYQAYYTITMSHGDGNRTINFASTSSDMPYTNFSITFDSISYYPRRLEMTMLGQFDLSEVPDSLKSRVKIKPMHRRITMEFTRYYPVNDLSVFQDNSYVIYDLIKKLYRPVAKYRGYQFMTNGIEGENTDPDAEQAPETSNQ</sequence>
<dbReference type="Proteomes" id="UP001165367">
    <property type="component" value="Unassembled WGS sequence"/>
</dbReference>
<proteinExistence type="predicted"/>
<accession>A0ABS9KN32</accession>
<dbReference type="EMBL" id="JAKLTR010000003">
    <property type="protein sequence ID" value="MCG2613737.1"/>
    <property type="molecule type" value="Genomic_DNA"/>
</dbReference>
<evidence type="ECO:0000313" key="1">
    <source>
        <dbReference type="EMBL" id="MCG2613737.1"/>
    </source>
</evidence>
<comment type="caution">
    <text evidence="1">The sequence shown here is derived from an EMBL/GenBank/DDBJ whole genome shotgun (WGS) entry which is preliminary data.</text>
</comment>
<organism evidence="1 2">
    <name type="scientific">Terrimonas ginsenosidimutans</name>
    <dbReference type="NCBI Taxonomy" id="2908004"/>
    <lineage>
        <taxon>Bacteria</taxon>
        <taxon>Pseudomonadati</taxon>
        <taxon>Bacteroidota</taxon>
        <taxon>Chitinophagia</taxon>
        <taxon>Chitinophagales</taxon>
        <taxon>Chitinophagaceae</taxon>
        <taxon>Terrimonas</taxon>
    </lineage>
</organism>
<protein>
    <recommendedName>
        <fullName evidence="3">DUF4292 domain-containing protein</fullName>
    </recommendedName>
</protein>
<keyword evidence="2" id="KW-1185">Reference proteome</keyword>
<gene>
    <name evidence="1" type="ORF">LZZ85_05575</name>
</gene>
<evidence type="ECO:0000313" key="2">
    <source>
        <dbReference type="Proteomes" id="UP001165367"/>
    </source>
</evidence>
<dbReference type="RefSeq" id="WP_237869423.1">
    <property type="nucleotide sequence ID" value="NZ_JAKLTR010000003.1"/>
</dbReference>
<reference evidence="1" key="1">
    <citation type="submission" date="2022-01" db="EMBL/GenBank/DDBJ databases">
        <authorList>
            <person name="Jo J.-H."/>
            <person name="Im W.-T."/>
        </authorList>
    </citation>
    <scope>NUCLEOTIDE SEQUENCE</scope>
    <source>
        <strain evidence="1">NA20</strain>
    </source>
</reference>